<evidence type="ECO:0000313" key="1">
    <source>
        <dbReference type="EMBL" id="OWZ00569.1"/>
    </source>
</evidence>
<accession>A0A225V6I1</accession>
<proteinExistence type="predicted"/>
<dbReference type="EMBL" id="NBNE01007507">
    <property type="protein sequence ID" value="OWZ00569.1"/>
    <property type="molecule type" value="Genomic_DNA"/>
</dbReference>
<dbReference type="OrthoDB" id="1914518at2759"/>
<keyword evidence="1" id="KW-0695">RNA-directed DNA polymerase</keyword>
<keyword evidence="1" id="KW-0808">Transferase</keyword>
<reference evidence="2" key="1">
    <citation type="submission" date="2017-03" db="EMBL/GenBank/DDBJ databases">
        <title>Phytopthora megakarya and P. palmivora, two closely related causual agents of cacao black pod achieved similar genome size and gene model numbers by different mechanisms.</title>
        <authorList>
            <person name="Ali S."/>
            <person name="Shao J."/>
            <person name="Larry D.J."/>
            <person name="Kronmiller B."/>
            <person name="Shen D."/>
            <person name="Strem M.D."/>
            <person name="Melnick R.L."/>
            <person name="Guiltinan M.J."/>
            <person name="Tyler B.M."/>
            <person name="Meinhardt L.W."/>
            <person name="Bailey B.A."/>
        </authorList>
    </citation>
    <scope>NUCLEOTIDE SEQUENCE [LARGE SCALE GENOMIC DNA]</scope>
    <source>
        <strain evidence="2">zdho120</strain>
    </source>
</reference>
<dbReference type="InterPro" id="IPR043128">
    <property type="entry name" value="Rev_trsase/Diguanyl_cyclase"/>
</dbReference>
<evidence type="ECO:0000313" key="2">
    <source>
        <dbReference type="Proteomes" id="UP000198211"/>
    </source>
</evidence>
<dbReference type="Proteomes" id="UP000198211">
    <property type="component" value="Unassembled WGS sequence"/>
</dbReference>
<organism evidence="1 2">
    <name type="scientific">Phytophthora megakarya</name>
    <dbReference type="NCBI Taxonomy" id="4795"/>
    <lineage>
        <taxon>Eukaryota</taxon>
        <taxon>Sar</taxon>
        <taxon>Stramenopiles</taxon>
        <taxon>Oomycota</taxon>
        <taxon>Peronosporomycetes</taxon>
        <taxon>Peronosporales</taxon>
        <taxon>Peronosporaceae</taxon>
        <taxon>Phytophthora</taxon>
    </lineage>
</organism>
<protein>
    <submittedName>
        <fullName evidence="1">Reverse transcriptase</fullName>
    </submittedName>
</protein>
<gene>
    <name evidence="1" type="ORF">PHMEG_00028210</name>
</gene>
<keyword evidence="2" id="KW-1185">Reference proteome</keyword>
<sequence>MEWISGCASIIIQLMNYPMPLINDLFEDLESTLWYCSLDMASDLWVVKMTDRARWISPIGAI</sequence>
<keyword evidence="1" id="KW-0548">Nucleotidyltransferase</keyword>
<dbReference type="GO" id="GO:0003964">
    <property type="term" value="F:RNA-directed DNA polymerase activity"/>
    <property type="evidence" value="ECO:0007669"/>
    <property type="project" value="UniProtKB-KW"/>
</dbReference>
<comment type="caution">
    <text evidence="1">The sequence shown here is derived from an EMBL/GenBank/DDBJ whole genome shotgun (WGS) entry which is preliminary data.</text>
</comment>
<dbReference type="AlphaFoldDB" id="A0A225V6I1"/>
<dbReference type="Gene3D" id="3.30.70.270">
    <property type="match status" value="1"/>
</dbReference>
<name>A0A225V6I1_9STRA</name>